<dbReference type="Proteomes" id="UP000321058">
    <property type="component" value="Unassembled WGS sequence"/>
</dbReference>
<dbReference type="GO" id="GO:0005829">
    <property type="term" value="C:cytosol"/>
    <property type="evidence" value="ECO:0007669"/>
    <property type="project" value="TreeGrafter"/>
</dbReference>
<evidence type="ECO:0000256" key="3">
    <source>
        <dbReference type="ARBA" id="ARBA00022617"/>
    </source>
</evidence>
<dbReference type="InterPro" id="IPR006314">
    <property type="entry name" value="Dyp_peroxidase"/>
</dbReference>
<name>A0A512NEV8_9HYPH</name>
<accession>A0A512NEV8</accession>
<protein>
    <recommendedName>
        <fullName evidence="9">Peroxidase</fullName>
    </recommendedName>
</protein>
<sequence length="1288" mass="139746">MANDQQAATPGPSSKQPVARTVQQNINRASRFAGSNRGRDWSLFFFFRILPEAEVDEEAGRVAKYMKALKGGSDNDKQREGQELLTTLRTSAAMNAGLVDQRIAEKGKKDEHIGAADEPTQLFLDWLKVVSGGGVGGLVKSLRDKLALAGITDAFGPAKSWDPATGPMFPSAASAAWLTSTSAEKAPEALHGLCEDLRQLTAILNDPKALTDFMTAEFGSTPGEAGLKALSGGLQGVCLYEVLRQLAHAQCKAPGSEAAQAIMRSDANADHCPWDPVPINFAFTYSGLEALKLDGRVLASFPEVFREGMAARAERLGDTGPSAPEYWDGVLGLDRVHGYFTGGFRVGAEGQPVEEKHWKKLRDQIQAYNDRAPVDEQDQGQNLRTCLRTYFKLIGMDILHIELGQAPYEVDKNGNVEPPEHRLEHFGFRDGISNPFVDLGLGAPPPGGGTPRRNRTWSPVAEGEIFLDRADEDGNLHESPAHPDLRSGGTYLVFRKLEQDVAGFRAFLMKQRPNDPVAQRKLAAQFVGRWPNGTPLVLAPDAELELGGDRDKPNFMFNDFLYKEDDPRGLKCPLGAHIRRSNPRDIGGTNDVRRHRILRRGIAYGGPLLPANSLGDGNKRGMLFICANARIDLQFEVIQANWLNSGEFLGQAGLNRCPLAGANAGGTQDAFLEAGAAAPVTALPRFVVTRGGDYFFAPGLEALAKIANRFKFKVDRADLPYGGCSMADVATPSLFNEQRLGEYGKKIFGDESNKSTVIRVPLPELMRPDGLAALPDPAALRRAGGSVNPAGVKVPTVAFVGRLEDVKRVLSMTVRENKIVHSIAQYRDTVERMAFGHPSPVATEFGSGTEATRRRMFSVLGKAWKLMGEGTYERFDEVTKRSITAALGATGPSKRIDLVHDLASGAVYDVLVDVFGTPGPAYLTELAISLPFSSLHVGALQPEWVTAARLASKSGVPDNFSLASLQIWSILMTIDLIGNYEQQPELMALSAQAAAEMLTHLGTVITKARATYALGAANYRQAVARSRPHEPSPNLMASFVYLEDHFVKGHNSPEACYDSASEYYADVRVMLLELVGTMVANIPAAFGTVMDAVLKFNIPLTELLPILLGTPQFGPGGKSEDMPGEDGVVRLIYETCRLNGLIKVLMRTCRQTDVLPSGGEVVEGDVVAALLGVAAFDEEHFTEARRFSLHPFLPGPVRNIDDYLMFGERNIEKPGGRGCWGRDTALCILKECVKAAGRLQHLQRVAGPAGRARTLTQVTIGLPARYSGVLPDWPTPERPTECPVKQPA</sequence>
<keyword evidence="6" id="KW-0408">Iron</keyword>
<evidence type="ECO:0000313" key="8">
    <source>
        <dbReference type="Proteomes" id="UP000321058"/>
    </source>
</evidence>
<keyword evidence="3" id="KW-0349">Heme</keyword>
<dbReference type="SUPFAM" id="SSF48264">
    <property type="entry name" value="Cytochrome P450"/>
    <property type="match status" value="1"/>
</dbReference>
<evidence type="ECO:0000256" key="6">
    <source>
        <dbReference type="ARBA" id="ARBA00023004"/>
    </source>
</evidence>
<dbReference type="Gene3D" id="1.10.630.10">
    <property type="entry name" value="Cytochrome P450"/>
    <property type="match status" value="1"/>
</dbReference>
<evidence type="ECO:0000256" key="1">
    <source>
        <dbReference type="ARBA" id="ARBA00001970"/>
    </source>
</evidence>
<evidence type="ECO:0000256" key="5">
    <source>
        <dbReference type="ARBA" id="ARBA00023002"/>
    </source>
</evidence>
<comment type="cofactor">
    <cofactor evidence="1">
        <name>heme b</name>
        <dbReference type="ChEBI" id="CHEBI:60344"/>
    </cofactor>
</comment>
<reference evidence="7 8" key="1">
    <citation type="submission" date="2019-07" db="EMBL/GenBank/DDBJ databases">
        <title>Whole genome shotgun sequence of Reyranella soli NBRC 108950.</title>
        <authorList>
            <person name="Hosoyama A."/>
            <person name="Uohara A."/>
            <person name="Ohji S."/>
            <person name="Ichikawa N."/>
        </authorList>
    </citation>
    <scope>NUCLEOTIDE SEQUENCE [LARGE SCALE GENOMIC DNA]</scope>
    <source>
        <strain evidence="7 8">NBRC 108950</strain>
    </source>
</reference>
<dbReference type="EMBL" id="BKAJ01000081">
    <property type="protein sequence ID" value="GEP57466.1"/>
    <property type="molecule type" value="Genomic_DNA"/>
</dbReference>
<dbReference type="PANTHER" id="PTHR30521:SF4">
    <property type="entry name" value="DEFERROCHELATASE"/>
    <property type="match status" value="1"/>
</dbReference>
<keyword evidence="2" id="KW-0575">Peroxidase</keyword>
<evidence type="ECO:0000313" key="7">
    <source>
        <dbReference type="EMBL" id="GEP57466.1"/>
    </source>
</evidence>
<evidence type="ECO:0008006" key="9">
    <source>
        <dbReference type="Google" id="ProtNLM"/>
    </source>
</evidence>
<dbReference type="GO" id="GO:0004497">
    <property type="term" value="F:monooxygenase activity"/>
    <property type="evidence" value="ECO:0007669"/>
    <property type="project" value="InterPro"/>
</dbReference>
<comment type="caution">
    <text evidence="7">The sequence shown here is derived from an EMBL/GenBank/DDBJ whole genome shotgun (WGS) entry which is preliminary data.</text>
</comment>
<evidence type="ECO:0000256" key="4">
    <source>
        <dbReference type="ARBA" id="ARBA00022723"/>
    </source>
</evidence>
<dbReference type="GO" id="GO:0004601">
    <property type="term" value="F:peroxidase activity"/>
    <property type="evidence" value="ECO:0007669"/>
    <property type="project" value="UniProtKB-KW"/>
</dbReference>
<dbReference type="RefSeq" id="WP_170303290.1">
    <property type="nucleotide sequence ID" value="NZ_BKAJ01000081.1"/>
</dbReference>
<evidence type="ECO:0000256" key="2">
    <source>
        <dbReference type="ARBA" id="ARBA00022559"/>
    </source>
</evidence>
<keyword evidence="4" id="KW-0479">Metal-binding</keyword>
<keyword evidence="8" id="KW-1185">Reference proteome</keyword>
<dbReference type="GO" id="GO:0005506">
    <property type="term" value="F:iron ion binding"/>
    <property type="evidence" value="ECO:0007669"/>
    <property type="project" value="InterPro"/>
</dbReference>
<organism evidence="7 8">
    <name type="scientific">Reyranella soli</name>
    <dbReference type="NCBI Taxonomy" id="1230389"/>
    <lineage>
        <taxon>Bacteria</taxon>
        <taxon>Pseudomonadati</taxon>
        <taxon>Pseudomonadota</taxon>
        <taxon>Alphaproteobacteria</taxon>
        <taxon>Hyphomicrobiales</taxon>
        <taxon>Reyranellaceae</taxon>
        <taxon>Reyranella</taxon>
    </lineage>
</organism>
<dbReference type="InterPro" id="IPR011008">
    <property type="entry name" value="Dimeric_a/b-barrel"/>
</dbReference>
<dbReference type="GO" id="GO:0020037">
    <property type="term" value="F:heme binding"/>
    <property type="evidence" value="ECO:0007669"/>
    <property type="project" value="InterPro"/>
</dbReference>
<keyword evidence="5" id="KW-0560">Oxidoreductase</keyword>
<dbReference type="GO" id="GO:0016705">
    <property type="term" value="F:oxidoreductase activity, acting on paired donors, with incorporation or reduction of molecular oxygen"/>
    <property type="evidence" value="ECO:0007669"/>
    <property type="project" value="InterPro"/>
</dbReference>
<proteinExistence type="predicted"/>
<dbReference type="InterPro" id="IPR036396">
    <property type="entry name" value="Cyt_P450_sf"/>
</dbReference>
<dbReference type="PROSITE" id="PS51404">
    <property type="entry name" value="DYP_PEROXIDASE"/>
    <property type="match status" value="1"/>
</dbReference>
<gene>
    <name evidence="7" type="ORF">RSO01_46320</name>
</gene>
<dbReference type="SUPFAM" id="SSF54909">
    <property type="entry name" value="Dimeric alpha+beta barrel"/>
    <property type="match status" value="1"/>
</dbReference>
<dbReference type="PANTHER" id="PTHR30521">
    <property type="entry name" value="DEFERROCHELATASE/PEROXIDASE"/>
    <property type="match status" value="1"/>
</dbReference>